<gene>
    <name evidence="5" type="primary">ddl_1</name>
    <name evidence="5" type="ORF">LuPra_04603</name>
</gene>
<dbReference type="InterPro" id="IPR011761">
    <property type="entry name" value="ATP-grasp"/>
</dbReference>
<dbReference type="RefSeq" id="WP_110172910.1">
    <property type="nucleotide sequence ID" value="NZ_CP015136.1"/>
</dbReference>
<keyword evidence="2 5" id="KW-0436">Ligase</keyword>
<name>A0A143PT65_LUTPR</name>
<proteinExistence type="inferred from homology"/>
<dbReference type="GO" id="GO:0005524">
    <property type="term" value="F:ATP binding"/>
    <property type="evidence" value="ECO:0007669"/>
    <property type="project" value="UniProtKB-UniRule"/>
</dbReference>
<evidence type="ECO:0000313" key="6">
    <source>
        <dbReference type="Proteomes" id="UP000076079"/>
    </source>
</evidence>
<protein>
    <submittedName>
        <fullName evidence="5">D-alanine--D-alanine ligase</fullName>
        <ecNumber evidence="5">6.3.2.4</ecNumber>
    </submittedName>
</protein>
<dbReference type="SUPFAM" id="SSF56059">
    <property type="entry name" value="Glutathione synthetase ATP-binding domain-like"/>
    <property type="match status" value="1"/>
</dbReference>
<dbReference type="EC" id="6.3.2.4" evidence="5"/>
<dbReference type="GO" id="GO:0046872">
    <property type="term" value="F:metal ion binding"/>
    <property type="evidence" value="ECO:0007669"/>
    <property type="project" value="InterPro"/>
</dbReference>
<dbReference type="InterPro" id="IPR011095">
    <property type="entry name" value="Dala_Dala_lig_C"/>
</dbReference>
<organism evidence="5 6">
    <name type="scientific">Luteitalea pratensis</name>
    <dbReference type="NCBI Taxonomy" id="1855912"/>
    <lineage>
        <taxon>Bacteria</taxon>
        <taxon>Pseudomonadati</taxon>
        <taxon>Acidobacteriota</taxon>
        <taxon>Vicinamibacteria</taxon>
        <taxon>Vicinamibacterales</taxon>
        <taxon>Vicinamibacteraceae</taxon>
        <taxon>Luteitalea</taxon>
    </lineage>
</organism>
<accession>A0A143PT65</accession>
<dbReference type="Gene3D" id="3.30.1490.20">
    <property type="entry name" value="ATP-grasp fold, A domain"/>
    <property type="match status" value="1"/>
</dbReference>
<keyword evidence="6" id="KW-1185">Reference proteome</keyword>
<dbReference type="PATRIC" id="fig|1813736.3.peg.4854"/>
<evidence type="ECO:0000256" key="2">
    <source>
        <dbReference type="ARBA" id="ARBA00022598"/>
    </source>
</evidence>
<dbReference type="PANTHER" id="PTHR23132:SF26">
    <property type="entry name" value="BLR7451 PROTEIN"/>
    <property type="match status" value="1"/>
</dbReference>
<reference evidence="5 6" key="1">
    <citation type="journal article" date="2016" name="Genome Announc.">
        <title>First Complete Genome Sequence of a Subdivision 6 Acidobacterium Strain.</title>
        <authorList>
            <person name="Huang S."/>
            <person name="Vieira S."/>
            <person name="Bunk B."/>
            <person name="Riedel T."/>
            <person name="Sproer C."/>
            <person name="Overmann J."/>
        </authorList>
    </citation>
    <scope>NUCLEOTIDE SEQUENCE [LARGE SCALE GENOMIC DNA]</scope>
    <source>
        <strain evidence="6">DSM 100886 HEG_-6_39</strain>
    </source>
</reference>
<dbReference type="GO" id="GO:0008716">
    <property type="term" value="F:D-alanine-D-alanine ligase activity"/>
    <property type="evidence" value="ECO:0007669"/>
    <property type="project" value="UniProtKB-EC"/>
</dbReference>
<dbReference type="KEGG" id="abac:LuPra_04603"/>
<keyword evidence="3" id="KW-0067">ATP-binding</keyword>
<evidence type="ECO:0000256" key="1">
    <source>
        <dbReference type="ARBA" id="ARBA00010871"/>
    </source>
</evidence>
<dbReference type="PANTHER" id="PTHR23132">
    <property type="entry name" value="D-ALANINE--D-ALANINE LIGASE"/>
    <property type="match status" value="1"/>
</dbReference>
<keyword evidence="3" id="KW-0547">Nucleotide-binding</keyword>
<dbReference type="Pfam" id="PF07478">
    <property type="entry name" value="Dala_Dala_lig_C"/>
    <property type="match status" value="1"/>
</dbReference>
<dbReference type="InterPro" id="IPR013815">
    <property type="entry name" value="ATP_grasp_subdomain_1"/>
</dbReference>
<dbReference type="STRING" id="1855912.LuPra_04603"/>
<sequence length="339" mass="38867">MRRLRVLCLMHDYLVPPEDDSKYDISVPWKTEFDVKNTLQVMGHEVRVVGVADDLAVMRNATREFAPHIVFNLMENFTEVGVFDQNIVSYLELLKVPYTGCNPRGLMLSRDKALSKQLLSYHRIPVPDFTVFRVGRPVQRPKRLTFPLIVKSLTQEASIGISQASVVETDEKLRERVHFIHRSVGTDAIVERYIPGRELYVGIVGNLVLKVFPVWELNLGNLPRENWRIATERVKWSGPYQEKHEIMSGPAQGLEESVAERIQRLCKRVYRTLDLSGYARIDLRLTDDGRVYVLEANANPQIAYGEDFAESAEAAGLAYDQLLQRIVNYGLAWRPERRG</sequence>
<reference evidence="6" key="2">
    <citation type="submission" date="2016-04" db="EMBL/GenBank/DDBJ databases">
        <title>First Complete Genome Sequence of a Subdivision 6 Acidobacterium.</title>
        <authorList>
            <person name="Huang S."/>
            <person name="Vieira S."/>
            <person name="Bunk B."/>
            <person name="Riedel T."/>
            <person name="Sproeer C."/>
            <person name="Overmann J."/>
        </authorList>
    </citation>
    <scope>NUCLEOTIDE SEQUENCE [LARGE SCALE GENOMIC DNA]</scope>
    <source>
        <strain evidence="6">DSM 100886 HEG_-6_39</strain>
    </source>
</reference>
<dbReference type="EMBL" id="CP015136">
    <property type="protein sequence ID" value="AMY11353.1"/>
    <property type="molecule type" value="Genomic_DNA"/>
</dbReference>
<evidence type="ECO:0000313" key="5">
    <source>
        <dbReference type="EMBL" id="AMY11353.1"/>
    </source>
</evidence>
<comment type="similarity">
    <text evidence="1">Belongs to the D-alanine--D-alanine ligase family.</text>
</comment>
<feature type="domain" description="ATP-grasp" evidence="4">
    <location>
        <begin position="116"/>
        <end position="328"/>
    </location>
</feature>
<dbReference type="Gene3D" id="3.30.470.20">
    <property type="entry name" value="ATP-grasp fold, B domain"/>
    <property type="match status" value="1"/>
</dbReference>
<dbReference type="PROSITE" id="PS50975">
    <property type="entry name" value="ATP_GRASP"/>
    <property type="match status" value="1"/>
</dbReference>
<dbReference type="Proteomes" id="UP000076079">
    <property type="component" value="Chromosome"/>
</dbReference>
<dbReference type="OrthoDB" id="9813261at2"/>
<evidence type="ECO:0000256" key="3">
    <source>
        <dbReference type="PROSITE-ProRule" id="PRU00409"/>
    </source>
</evidence>
<dbReference type="AlphaFoldDB" id="A0A143PT65"/>
<evidence type="ECO:0000259" key="4">
    <source>
        <dbReference type="PROSITE" id="PS50975"/>
    </source>
</evidence>